<keyword evidence="2 9" id="KW-0566">Pantothenate biosynthesis</keyword>
<comment type="cofactor">
    <cofactor evidence="9">
        <name>pyruvate</name>
        <dbReference type="ChEBI" id="CHEBI:15361"/>
    </cofactor>
    <text evidence="9">Binds 1 pyruvoyl group covalently per subunit.</text>
</comment>
<feature type="active site" description="Schiff-base intermediate with substrate; via pyruvic acid" evidence="9">
    <location>
        <position position="24"/>
    </location>
</feature>
<dbReference type="InterPro" id="IPR003190">
    <property type="entry name" value="Asp_decarbox"/>
</dbReference>
<dbReference type="Pfam" id="PF02261">
    <property type="entry name" value="Asp_decarbox"/>
    <property type="match status" value="1"/>
</dbReference>
<feature type="chain" id="PRO_5044946139" description="Aspartate 1-decarboxylase alpha chain" evidence="9">
    <location>
        <begin position="24"/>
        <end position="114"/>
    </location>
</feature>
<comment type="pathway">
    <text evidence="9">Cofactor biosynthesis; (R)-pantothenate biosynthesis; beta-alanine from L-aspartate: step 1/1.</text>
</comment>
<feature type="binding site" evidence="9">
    <location>
        <position position="56"/>
    </location>
    <ligand>
        <name>substrate</name>
    </ligand>
</feature>
<feature type="binding site" evidence="9">
    <location>
        <begin position="72"/>
        <end position="74"/>
    </location>
    <ligand>
        <name>substrate</name>
    </ligand>
</feature>
<dbReference type="Gene3D" id="2.40.40.20">
    <property type="match status" value="1"/>
</dbReference>
<evidence type="ECO:0000256" key="4">
    <source>
        <dbReference type="ARBA" id="ARBA00022813"/>
    </source>
</evidence>
<dbReference type="CDD" id="cd06919">
    <property type="entry name" value="Asp_decarbox"/>
    <property type="match status" value="1"/>
</dbReference>
<proteinExistence type="inferred from homology"/>
<evidence type="ECO:0000256" key="3">
    <source>
        <dbReference type="ARBA" id="ARBA00022793"/>
    </source>
</evidence>
<feature type="active site" description="Proton donor" evidence="9">
    <location>
        <position position="57"/>
    </location>
</feature>
<keyword evidence="6 9" id="KW-0456">Lyase</keyword>
<evidence type="ECO:0000256" key="5">
    <source>
        <dbReference type="ARBA" id="ARBA00023145"/>
    </source>
</evidence>
<protein>
    <recommendedName>
        <fullName evidence="9">Aspartate 1-decarboxylase</fullName>
        <ecNumber evidence="9">4.1.1.11</ecNumber>
    </recommendedName>
    <alternativeName>
        <fullName evidence="9">Aspartate alpha-decarboxylase</fullName>
    </alternativeName>
    <component>
        <recommendedName>
            <fullName evidence="9">Aspartate 1-decarboxylase beta chain</fullName>
        </recommendedName>
    </component>
    <component>
        <recommendedName>
            <fullName evidence="9">Aspartate 1-decarboxylase alpha chain</fullName>
        </recommendedName>
    </component>
</protein>
<dbReference type="PANTHER" id="PTHR21012">
    <property type="entry name" value="ASPARTATE 1-DECARBOXYLASE"/>
    <property type="match status" value="1"/>
</dbReference>
<gene>
    <name evidence="9" type="primary">panD</name>
    <name evidence="10" type="ORF">DAY19_12285</name>
</gene>
<reference evidence="11" key="1">
    <citation type="journal article" date="2019" name="Int. J. Syst. Evol. Microbiol.">
        <title>Halobacteriovorax valvorus sp. nov., a novel prokaryotic predator isolated from coastal seawater of China.</title>
        <authorList>
            <person name="Chen M.-X."/>
        </authorList>
    </citation>
    <scope>NUCLEOTIDE SEQUENCE [LARGE SCALE GENOMIC DNA]</scope>
    <source>
        <strain evidence="11">BL9</strain>
    </source>
</reference>
<keyword evidence="5 9" id="KW-0865">Zymogen</keyword>
<comment type="subcellular location">
    <subcellularLocation>
        <location evidence="9">Cytoplasm</location>
    </subcellularLocation>
</comment>
<dbReference type="RefSeq" id="WP_115362899.1">
    <property type="nucleotide sequence ID" value="NZ_QDKL01000003.1"/>
</dbReference>
<evidence type="ECO:0000313" key="10">
    <source>
        <dbReference type="EMBL" id="RZF20757.1"/>
    </source>
</evidence>
<dbReference type="HAMAP" id="MF_00446">
    <property type="entry name" value="PanD"/>
    <property type="match status" value="1"/>
</dbReference>
<sequence>MREMLQSKIHKAVVTQADLNYIGSITIDEELLDLVDLWPGQKVLIVSNTNGARLETYVIKGEPGSGEICLNGAAAHLINEGHEVIIIGFQMTDKKDIRPKQILVDKNNKFVQYL</sequence>
<dbReference type="Proteomes" id="UP000443582">
    <property type="component" value="Unassembled WGS sequence"/>
</dbReference>
<feature type="chain" id="PRO_5044946138" description="Aspartate 1-decarboxylase beta chain" evidence="9">
    <location>
        <begin position="1"/>
        <end position="23"/>
    </location>
</feature>
<keyword evidence="3 9" id="KW-0210">Decarboxylase</keyword>
<name>A0ABY0IDQ9_9BACT</name>
<evidence type="ECO:0000313" key="11">
    <source>
        <dbReference type="Proteomes" id="UP000443582"/>
    </source>
</evidence>
<accession>A0ABY0IDQ9</accession>
<dbReference type="InterPro" id="IPR009010">
    <property type="entry name" value="Asp_de-COase-like_dom_sf"/>
</dbReference>
<comment type="catalytic activity">
    <reaction evidence="9">
        <text>L-aspartate + H(+) = beta-alanine + CO2</text>
        <dbReference type="Rhea" id="RHEA:19497"/>
        <dbReference type="ChEBI" id="CHEBI:15378"/>
        <dbReference type="ChEBI" id="CHEBI:16526"/>
        <dbReference type="ChEBI" id="CHEBI:29991"/>
        <dbReference type="ChEBI" id="CHEBI:57966"/>
        <dbReference type="EC" id="4.1.1.11"/>
    </reaction>
</comment>
<evidence type="ECO:0000256" key="9">
    <source>
        <dbReference type="HAMAP-Rule" id="MF_00446"/>
    </source>
</evidence>
<feature type="modified residue" description="Pyruvic acid (Ser)" evidence="9">
    <location>
        <position position="24"/>
    </location>
</feature>
<keyword evidence="7 9" id="KW-0704">Schiff base</keyword>
<evidence type="ECO:0000256" key="1">
    <source>
        <dbReference type="ARBA" id="ARBA00022490"/>
    </source>
</evidence>
<evidence type="ECO:0000256" key="8">
    <source>
        <dbReference type="ARBA" id="ARBA00023317"/>
    </source>
</evidence>
<comment type="PTM">
    <text evidence="9">Is synthesized initially as an inactive proenzyme, which is activated by self-cleavage at a specific serine bond to produce a beta-subunit with a hydroxyl group at its C-terminus and an alpha-subunit with a pyruvoyl group at its N-terminus.</text>
</comment>
<dbReference type="SUPFAM" id="SSF50692">
    <property type="entry name" value="ADC-like"/>
    <property type="match status" value="1"/>
</dbReference>
<evidence type="ECO:0000256" key="6">
    <source>
        <dbReference type="ARBA" id="ARBA00023239"/>
    </source>
</evidence>
<keyword evidence="8 9" id="KW-0670">Pyruvate</keyword>
<keyword evidence="4 9" id="KW-0068">Autocatalytic cleavage</keyword>
<comment type="function">
    <text evidence="9">Catalyzes the pyruvoyl-dependent decarboxylation of aspartate to produce beta-alanine.</text>
</comment>
<evidence type="ECO:0000256" key="2">
    <source>
        <dbReference type="ARBA" id="ARBA00022655"/>
    </source>
</evidence>
<comment type="caution">
    <text evidence="10">The sequence shown here is derived from an EMBL/GenBank/DDBJ whole genome shotgun (WGS) entry which is preliminary data.</text>
</comment>
<dbReference type="GO" id="GO:0004068">
    <property type="term" value="F:aspartate 1-decarboxylase activity"/>
    <property type="evidence" value="ECO:0007669"/>
    <property type="project" value="UniProtKB-EC"/>
</dbReference>
<comment type="subunit">
    <text evidence="9">Heterooctamer of four alpha and four beta subunits.</text>
</comment>
<keyword evidence="1 9" id="KW-0963">Cytoplasm</keyword>
<dbReference type="PANTHER" id="PTHR21012:SF0">
    <property type="entry name" value="ASPARTATE 1-DECARBOXYLASE"/>
    <property type="match status" value="1"/>
</dbReference>
<organism evidence="10 11">
    <name type="scientific">Halobacteriovorax vibrionivorans</name>
    <dbReference type="NCBI Taxonomy" id="2152716"/>
    <lineage>
        <taxon>Bacteria</taxon>
        <taxon>Pseudomonadati</taxon>
        <taxon>Bdellovibrionota</taxon>
        <taxon>Bacteriovoracia</taxon>
        <taxon>Bacteriovoracales</taxon>
        <taxon>Halobacteriovoraceae</taxon>
        <taxon>Halobacteriovorax</taxon>
    </lineage>
</organism>
<evidence type="ECO:0000256" key="7">
    <source>
        <dbReference type="ARBA" id="ARBA00023270"/>
    </source>
</evidence>
<dbReference type="EMBL" id="QDKL01000003">
    <property type="protein sequence ID" value="RZF20757.1"/>
    <property type="molecule type" value="Genomic_DNA"/>
</dbReference>
<comment type="similarity">
    <text evidence="9">Belongs to the PanD family.</text>
</comment>
<keyword evidence="11" id="KW-1185">Reference proteome</keyword>
<dbReference type="PIRSF" id="PIRSF006246">
    <property type="entry name" value="Asp_decarbox"/>
    <property type="match status" value="1"/>
</dbReference>
<dbReference type="NCBIfam" id="TIGR00223">
    <property type="entry name" value="panD"/>
    <property type="match status" value="1"/>
</dbReference>
<dbReference type="EC" id="4.1.1.11" evidence="9"/>